<dbReference type="GO" id="GO:0003677">
    <property type="term" value="F:DNA binding"/>
    <property type="evidence" value="ECO:0007669"/>
    <property type="project" value="UniProtKB-KW"/>
</dbReference>
<dbReference type="InterPro" id="IPR013762">
    <property type="entry name" value="Integrase-like_cat_sf"/>
</dbReference>
<feature type="domain" description="Tyr recombinase" evidence="4">
    <location>
        <begin position="104"/>
        <end position="310"/>
    </location>
</feature>
<keyword evidence="2" id="KW-0238">DNA-binding</keyword>
<dbReference type="SUPFAM" id="SSF56349">
    <property type="entry name" value="DNA breaking-rejoining enzymes"/>
    <property type="match status" value="1"/>
</dbReference>
<keyword evidence="6" id="KW-1185">Reference proteome</keyword>
<dbReference type="InterPro" id="IPR002104">
    <property type="entry name" value="Integrase_catalytic"/>
</dbReference>
<gene>
    <name evidence="5" type="ORF">MFMK1_000832</name>
</gene>
<comment type="similarity">
    <text evidence="1">Belongs to the 'phage' integrase family.</text>
</comment>
<organism evidence="5 6">
    <name type="scientific">Metallumcola ferriviriculae</name>
    <dbReference type="NCBI Taxonomy" id="3039180"/>
    <lineage>
        <taxon>Bacteria</taxon>
        <taxon>Bacillati</taxon>
        <taxon>Bacillota</taxon>
        <taxon>Clostridia</taxon>
        <taxon>Neomoorellales</taxon>
        <taxon>Desulfitibacteraceae</taxon>
        <taxon>Metallumcola</taxon>
    </lineage>
</organism>
<dbReference type="PANTHER" id="PTHR30349">
    <property type="entry name" value="PHAGE INTEGRASE-RELATED"/>
    <property type="match status" value="1"/>
</dbReference>
<evidence type="ECO:0000313" key="5">
    <source>
        <dbReference type="EMBL" id="WRO21040.1"/>
    </source>
</evidence>
<dbReference type="AlphaFoldDB" id="A0AAU0UJE2"/>
<evidence type="ECO:0000256" key="1">
    <source>
        <dbReference type="ARBA" id="ARBA00008857"/>
    </source>
</evidence>
<dbReference type="InterPro" id="IPR011010">
    <property type="entry name" value="DNA_brk_join_enz"/>
</dbReference>
<dbReference type="EMBL" id="CP121694">
    <property type="protein sequence ID" value="WRO21040.1"/>
    <property type="molecule type" value="Genomic_DNA"/>
</dbReference>
<evidence type="ECO:0000259" key="4">
    <source>
        <dbReference type="PROSITE" id="PS51898"/>
    </source>
</evidence>
<dbReference type="RefSeq" id="WP_366923906.1">
    <property type="nucleotide sequence ID" value="NZ_CP121694.1"/>
</dbReference>
<evidence type="ECO:0000256" key="3">
    <source>
        <dbReference type="ARBA" id="ARBA00023172"/>
    </source>
</evidence>
<reference evidence="5 6" key="1">
    <citation type="submission" date="2023-04" db="EMBL/GenBank/DDBJ databases">
        <authorList>
            <person name="Hsu D."/>
        </authorList>
    </citation>
    <scope>NUCLEOTIDE SEQUENCE [LARGE SCALE GENOMIC DNA]</scope>
    <source>
        <strain evidence="5 6">MK1</strain>
    </source>
</reference>
<dbReference type="PANTHER" id="PTHR30349:SF41">
    <property type="entry name" value="INTEGRASE_RECOMBINASE PROTEIN MJ0367-RELATED"/>
    <property type="match status" value="1"/>
</dbReference>
<dbReference type="Pfam" id="PF00589">
    <property type="entry name" value="Phage_integrase"/>
    <property type="match status" value="1"/>
</dbReference>
<evidence type="ECO:0000256" key="2">
    <source>
        <dbReference type="ARBA" id="ARBA00023125"/>
    </source>
</evidence>
<dbReference type="Gene3D" id="1.10.443.10">
    <property type="entry name" value="Intergrase catalytic core"/>
    <property type="match status" value="1"/>
</dbReference>
<dbReference type="InterPro" id="IPR050090">
    <property type="entry name" value="Tyrosine_recombinase_XerCD"/>
</dbReference>
<dbReference type="GO" id="GO:0006310">
    <property type="term" value="P:DNA recombination"/>
    <property type="evidence" value="ECO:0007669"/>
    <property type="project" value="UniProtKB-KW"/>
</dbReference>
<dbReference type="GO" id="GO:0015074">
    <property type="term" value="P:DNA integration"/>
    <property type="evidence" value="ECO:0007669"/>
    <property type="project" value="InterPro"/>
</dbReference>
<keyword evidence="3" id="KW-0233">DNA recombination</keyword>
<evidence type="ECO:0000313" key="6">
    <source>
        <dbReference type="Proteomes" id="UP001329915"/>
    </source>
</evidence>
<sequence length="327" mass="37437">MIHFKSVLQDEIAGFLALRKSSKSKSAYDHDRHTLKLFDEYLCSIKCDDKDLTEEQVTGWSGTLTGKSSSIANMVIVVRIFLTQLKGYGVNAYIPPIPRVSDDYVPYIFLDDEMKLIFSIADTLQMGKPRKNTLIHVEFPMILRLMCGCGLRIGETLLLKMKDVDFDIGVLTLKYTKGDKQRLVPMHPTLTKILGQYCMAMGMIGYPEAYLFPTFDPMEPVTVHNAQHKFNFILEQGNIFLPGRKKHQRGPCLHCLRHVFVFKSFANAEKAGRRIDDIVPYLSIYLGHDSLKETEKYLKFSSEMFPDAMELFDGYTAQIFPEVNFDE</sequence>
<dbReference type="Proteomes" id="UP001329915">
    <property type="component" value="Chromosome"/>
</dbReference>
<accession>A0AAU0UJE2</accession>
<name>A0AAU0UJE2_9FIRM</name>
<protein>
    <submittedName>
        <fullName evidence="5">Tyrosine-type recombinase/integrase</fullName>
    </submittedName>
</protein>
<dbReference type="KEGG" id="dbc:MFMK1_000832"/>
<dbReference type="PROSITE" id="PS51898">
    <property type="entry name" value="TYR_RECOMBINASE"/>
    <property type="match status" value="1"/>
</dbReference>
<proteinExistence type="inferred from homology"/>